<evidence type="ECO:0000256" key="1">
    <source>
        <dbReference type="SAM" id="MobiDB-lite"/>
    </source>
</evidence>
<comment type="caution">
    <text evidence="2">The sequence shown here is derived from an EMBL/GenBank/DDBJ whole genome shotgun (WGS) entry which is preliminary data.</text>
</comment>
<evidence type="ECO:0000313" key="2">
    <source>
        <dbReference type="EMBL" id="KAF5192867.1"/>
    </source>
</evidence>
<reference evidence="2 3" key="1">
    <citation type="submission" date="2020-06" db="EMBL/GenBank/DDBJ databases">
        <title>Transcriptomic and genomic resources for Thalictrum thalictroides and T. hernandezii: Facilitating candidate gene discovery in an emerging model plant lineage.</title>
        <authorList>
            <person name="Arias T."/>
            <person name="Riano-Pachon D.M."/>
            <person name="Di Stilio V.S."/>
        </authorList>
    </citation>
    <scope>NUCLEOTIDE SEQUENCE [LARGE SCALE GENOMIC DNA]</scope>
    <source>
        <strain evidence="3">cv. WT478/WT964</strain>
        <tissue evidence="2">Leaves</tissue>
    </source>
</reference>
<dbReference type="Proteomes" id="UP000554482">
    <property type="component" value="Unassembled WGS sequence"/>
</dbReference>
<organism evidence="2 3">
    <name type="scientific">Thalictrum thalictroides</name>
    <name type="common">Rue-anemone</name>
    <name type="synonym">Anemone thalictroides</name>
    <dbReference type="NCBI Taxonomy" id="46969"/>
    <lineage>
        <taxon>Eukaryota</taxon>
        <taxon>Viridiplantae</taxon>
        <taxon>Streptophyta</taxon>
        <taxon>Embryophyta</taxon>
        <taxon>Tracheophyta</taxon>
        <taxon>Spermatophyta</taxon>
        <taxon>Magnoliopsida</taxon>
        <taxon>Ranunculales</taxon>
        <taxon>Ranunculaceae</taxon>
        <taxon>Thalictroideae</taxon>
        <taxon>Thalictrum</taxon>
    </lineage>
</organism>
<protein>
    <submittedName>
        <fullName evidence="2">Uncharacterized protein</fullName>
    </submittedName>
</protein>
<feature type="compositionally biased region" description="Polar residues" evidence="1">
    <location>
        <begin position="1"/>
        <end position="13"/>
    </location>
</feature>
<sequence length="82" mass="8860">MSDTSATDSQNDSNGEDPIVFDSDVSISNRDEMNVDNCEDNVSSSGVGRNETEGVSVAVEVDSIDHIPPELARTNFKSIRQL</sequence>
<dbReference type="AlphaFoldDB" id="A0A7J6W7H7"/>
<gene>
    <name evidence="2" type="ORF">FRX31_017546</name>
</gene>
<dbReference type="EMBL" id="JABWDY010020832">
    <property type="protein sequence ID" value="KAF5192867.1"/>
    <property type="molecule type" value="Genomic_DNA"/>
</dbReference>
<name>A0A7J6W7H7_THATH</name>
<keyword evidence="3" id="KW-1185">Reference proteome</keyword>
<proteinExistence type="predicted"/>
<evidence type="ECO:0000313" key="3">
    <source>
        <dbReference type="Proteomes" id="UP000554482"/>
    </source>
</evidence>
<accession>A0A7J6W7H7</accession>
<feature type="region of interest" description="Disordered" evidence="1">
    <location>
        <begin position="1"/>
        <end position="54"/>
    </location>
</feature>